<protein>
    <submittedName>
        <fullName evidence="7">Exopolysaccharide/PEP-CTERM locus tyrosine autokinase</fullName>
    </submittedName>
</protein>
<dbReference type="AlphaFoldDB" id="A0A7W9EH51"/>
<feature type="domain" description="AAA" evidence="6">
    <location>
        <begin position="150"/>
        <end position="288"/>
    </location>
</feature>
<keyword evidence="4" id="KW-0067">ATP-binding</keyword>
<keyword evidence="2" id="KW-0547">Nucleotide-binding</keyword>
<sequence length="329" mass="34544">MNKHTSLKARGSLLERAAEAYDFQKLFAPPAATPEAEIPPVEAQPAPIAVAPPVRMESVAPRWVPMTPVPFTLAKPEAVPVPAPKADRTGHIDREALAEAGFIVPDAPVSALSEEFRIAKRQLLIAARGDAAGPLPKGRMILVCSAQPNEGKTFCAINLALSIAAEKDVDVLLVDGDFAKPEIPAILGLETGPGLMDALADPALDVERCVIRTDIPGLSVLPAGRQTHNDTEQLASAHTQAVLESLLAHDPARIVIIDSPPALAASPASVLALHAGQVLMVVRADQTSESDLRDAIGLLSGCETIQLLLNGVQMAAGGRRFGAYYGYGD</sequence>
<dbReference type="CDD" id="cd05387">
    <property type="entry name" value="BY-kinase"/>
    <property type="match status" value="1"/>
</dbReference>
<accession>A0A7W9EH51</accession>
<name>A0A7W9EH51_9SPHN</name>
<dbReference type="EMBL" id="JACIJC010000005">
    <property type="protein sequence ID" value="MBB5687396.1"/>
    <property type="molecule type" value="Genomic_DNA"/>
</dbReference>
<dbReference type="InterPro" id="IPR050445">
    <property type="entry name" value="Bact_polysacc_biosynth/exp"/>
</dbReference>
<reference evidence="7 8" key="1">
    <citation type="submission" date="2020-08" db="EMBL/GenBank/DDBJ databases">
        <title>Genomic Encyclopedia of Type Strains, Phase IV (KMG-IV): sequencing the most valuable type-strain genomes for metagenomic binning, comparative biology and taxonomic classification.</title>
        <authorList>
            <person name="Goeker M."/>
        </authorList>
    </citation>
    <scope>NUCLEOTIDE SEQUENCE [LARGE SCALE GENOMIC DNA]</scope>
    <source>
        <strain evidence="7 8">DSM 25079</strain>
    </source>
</reference>
<dbReference type="InterPro" id="IPR025669">
    <property type="entry name" value="AAA_dom"/>
</dbReference>
<evidence type="ECO:0000256" key="3">
    <source>
        <dbReference type="ARBA" id="ARBA00022777"/>
    </source>
</evidence>
<dbReference type="Gene3D" id="3.40.50.300">
    <property type="entry name" value="P-loop containing nucleotide triphosphate hydrolases"/>
    <property type="match status" value="1"/>
</dbReference>
<dbReference type="RefSeq" id="WP_184020814.1">
    <property type="nucleotide sequence ID" value="NZ_JACIJC010000005.1"/>
</dbReference>
<dbReference type="InterPro" id="IPR027417">
    <property type="entry name" value="P-loop_NTPase"/>
</dbReference>
<dbReference type="InterPro" id="IPR005702">
    <property type="entry name" value="Wzc-like_C"/>
</dbReference>
<gene>
    <name evidence="7" type="ORF">FHS49_003424</name>
</gene>
<keyword evidence="5" id="KW-0829">Tyrosine-protein kinase</keyword>
<proteinExistence type="predicted"/>
<dbReference type="Proteomes" id="UP000549617">
    <property type="component" value="Unassembled WGS sequence"/>
</dbReference>
<dbReference type="PANTHER" id="PTHR32309:SF31">
    <property type="entry name" value="CAPSULAR EXOPOLYSACCHARIDE FAMILY"/>
    <property type="match status" value="1"/>
</dbReference>
<evidence type="ECO:0000256" key="5">
    <source>
        <dbReference type="ARBA" id="ARBA00023137"/>
    </source>
</evidence>
<comment type="caution">
    <text evidence="7">The sequence shown here is derived from an EMBL/GenBank/DDBJ whole genome shotgun (WGS) entry which is preliminary data.</text>
</comment>
<organism evidence="7 8">
    <name type="scientific">Sphingobium boeckii</name>
    <dbReference type="NCBI Taxonomy" id="1082345"/>
    <lineage>
        <taxon>Bacteria</taxon>
        <taxon>Pseudomonadati</taxon>
        <taxon>Pseudomonadota</taxon>
        <taxon>Alphaproteobacteria</taxon>
        <taxon>Sphingomonadales</taxon>
        <taxon>Sphingomonadaceae</taxon>
        <taxon>Sphingobium</taxon>
    </lineage>
</organism>
<dbReference type="PANTHER" id="PTHR32309">
    <property type="entry name" value="TYROSINE-PROTEIN KINASE"/>
    <property type="match status" value="1"/>
</dbReference>
<dbReference type="GO" id="GO:0016301">
    <property type="term" value="F:kinase activity"/>
    <property type="evidence" value="ECO:0007669"/>
    <property type="project" value="UniProtKB-KW"/>
</dbReference>
<evidence type="ECO:0000256" key="1">
    <source>
        <dbReference type="ARBA" id="ARBA00022679"/>
    </source>
</evidence>
<keyword evidence="8" id="KW-1185">Reference proteome</keyword>
<evidence type="ECO:0000313" key="8">
    <source>
        <dbReference type="Proteomes" id="UP000549617"/>
    </source>
</evidence>
<evidence type="ECO:0000256" key="4">
    <source>
        <dbReference type="ARBA" id="ARBA00022840"/>
    </source>
</evidence>
<dbReference type="Pfam" id="PF13614">
    <property type="entry name" value="AAA_31"/>
    <property type="match status" value="1"/>
</dbReference>
<evidence type="ECO:0000259" key="6">
    <source>
        <dbReference type="Pfam" id="PF13614"/>
    </source>
</evidence>
<dbReference type="SUPFAM" id="SSF52540">
    <property type="entry name" value="P-loop containing nucleoside triphosphate hydrolases"/>
    <property type="match status" value="1"/>
</dbReference>
<keyword evidence="1" id="KW-0808">Transferase</keyword>
<keyword evidence="3 7" id="KW-0418">Kinase</keyword>
<evidence type="ECO:0000256" key="2">
    <source>
        <dbReference type="ARBA" id="ARBA00022741"/>
    </source>
</evidence>
<evidence type="ECO:0000313" key="7">
    <source>
        <dbReference type="EMBL" id="MBB5687396.1"/>
    </source>
</evidence>